<keyword evidence="3" id="KW-1185">Reference proteome</keyword>
<reference evidence="2 3" key="1">
    <citation type="journal article" date="2015" name="Stand. Genomic Sci.">
        <title>Genomic Encyclopedia of Bacterial and Archaeal Type Strains, Phase III: the genomes of soil and plant-associated and newly described type strains.</title>
        <authorList>
            <person name="Whitman W.B."/>
            <person name="Woyke T."/>
            <person name="Klenk H.P."/>
            <person name="Zhou Y."/>
            <person name="Lilburn T.G."/>
            <person name="Beck B.J."/>
            <person name="De Vos P."/>
            <person name="Vandamme P."/>
            <person name="Eisen J.A."/>
            <person name="Garrity G."/>
            <person name="Hugenholtz P."/>
            <person name="Kyrpides N.C."/>
        </authorList>
    </citation>
    <scope>NUCLEOTIDE SEQUENCE [LARGE SCALE GENOMIC DNA]</scope>
    <source>
        <strain evidence="2 3">ASC-9842</strain>
    </source>
</reference>
<accession>A0A4Q7RZ76</accession>
<feature type="signal peptide" evidence="1">
    <location>
        <begin position="1"/>
        <end position="23"/>
    </location>
</feature>
<evidence type="ECO:0000256" key="1">
    <source>
        <dbReference type="SAM" id="SignalP"/>
    </source>
</evidence>
<keyword evidence="1" id="KW-0732">Signal</keyword>
<dbReference type="AlphaFoldDB" id="A0A4Q7RZ76"/>
<dbReference type="EMBL" id="SGXM01000002">
    <property type="protein sequence ID" value="RZT39155.1"/>
    <property type="molecule type" value="Genomic_DNA"/>
</dbReference>
<organism evidence="2 3">
    <name type="scientific">Cupriavidus agavae</name>
    <dbReference type="NCBI Taxonomy" id="1001822"/>
    <lineage>
        <taxon>Bacteria</taxon>
        <taxon>Pseudomonadati</taxon>
        <taxon>Pseudomonadota</taxon>
        <taxon>Betaproteobacteria</taxon>
        <taxon>Burkholderiales</taxon>
        <taxon>Burkholderiaceae</taxon>
        <taxon>Cupriavidus</taxon>
    </lineage>
</organism>
<evidence type="ECO:0008006" key="4">
    <source>
        <dbReference type="Google" id="ProtNLM"/>
    </source>
</evidence>
<sequence length="96" mass="10099">MTFTKQAVVAVALSCGLVGMAQAHTFVGFGVGFSAPVVAVPAAPVVAYPPPVYYPPVPAYAAPAYVPATPVGYIAGPGWYGRPYHPWHVGFGYWHH</sequence>
<gene>
    <name evidence="2" type="ORF">EV147_2350</name>
</gene>
<proteinExistence type="predicted"/>
<name>A0A4Q7RZ76_9BURK</name>
<dbReference type="Proteomes" id="UP000291078">
    <property type="component" value="Unassembled WGS sequence"/>
</dbReference>
<evidence type="ECO:0000313" key="2">
    <source>
        <dbReference type="EMBL" id="RZT39155.1"/>
    </source>
</evidence>
<dbReference type="RefSeq" id="WP_130391357.1">
    <property type="nucleotide sequence ID" value="NZ_SGXM01000002.1"/>
</dbReference>
<comment type="caution">
    <text evidence="2">The sequence shown here is derived from an EMBL/GenBank/DDBJ whole genome shotgun (WGS) entry which is preliminary data.</text>
</comment>
<feature type="chain" id="PRO_5020612173" description="Transmembrane protein" evidence="1">
    <location>
        <begin position="24"/>
        <end position="96"/>
    </location>
</feature>
<protein>
    <recommendedName>
        <fullName evidence="4">Transmembrane protein</fullName>
    </recommendedName>
</protein>
<evidence type="ECO:0000313" key="3">
    <source>
        <dbReference type="Proteomes" id="UP000291078"/>
    </source>
</evidence>